<dbReference type="InterPro" id="IPR025535">
    <property type="entry name" value="DUF4421"/>
</dbReference>
<evidence type="ECO:0008006" key="3">
    <source>
        <dbReference type="Google" id="ProtNLM"/>
    </source>
</evidence>
<accession>A0A1H5U911</accession>
<dbReference type="EMBL" id="FNUV01000003">
    <property type="protein sequence ID" value="SEF70757.1"/>
    <property type="molecule type" value="Genomic_DNA"/>
</dbReference>
<dbReference type="Proteomes" id="UP000236735">
    <property type="component" value="Unassembled WGS sequence"/>
</dbReference>
<gene>
    <name evidence="1" type="ORF">SAMN05216354_1280</name>
</gene>
<reference evidence="1 2" key="1">
    <citation type="submission" date="2016-10" db="EMBL/GenBank/DDBJ databases">
        <authorList>
            <person name="de Groot N.N."/>
        </authorList>
    </citation>
    <scope>NUCLEOTIDE SEQUENCE [LARGE SCALE GENOMIC DNA]</scope>
    <source>
        <strain evidence="1 2">AR32</strain>
    </source>
</reference>
<evidence type="ECO:0000313" key="2">
    <source>
        <dbReference type="Proteomes" id="UP000236735"/>
    </source>
</evidence>
<proteinExistence type="predicted"/>
<protein>
    <recommendedName>
        <fullName evidence="3">DUF4421 domain-containing protein</fullName>
    </recommendedName>
</protein>
<name>A0A1H5U911_XYLRU</name>
<organism evidence="1 2">
    <name type="scientific">Xylanibacter ruminicola</name>
    <name type="common">Prevotella ruminicola</name>
    <dbReference type="NCBI Taxonomy" id="839"/>
    <lineage>
        <taxon>Bacteria</taxon>
        <taxon>Pseudomonadati</taxon>
        <taxon>Bacteroidota</taxon>
        <taxon>Bacteroidia</taxon>
        <taxon>Bacteroidales</taxon>
        <taxon>Prevotellaceae</taxon>
        <taxon>Xylanibacter</taxon>
    </lineage>
</organism>
<dbReference type="AlphaFoldDB" id="A0A1H5U911"/>
<evidence type="ECO:0000313" key="1">
    <source>
        <dbReference type="EMBL" id="SEF70757.1"/>
    </source>
</evidence>
<sequence length="374" mass="42559">MLGLVLMLVCASVAAQDSLRADALHAEMQRADILNSDSSMGSHELSVLRSTIRGLDRLQKDYIEPQHYEFTVMTQVTRTYESFILGSNGQSILLAPDGQTKVGPYFGWRWFFFGYTFDIKNIGFSQNGLRKEFDFSIYTSQVGVDLFYRRTGNDYKIRDVKLGYGINGQLFEDMPFAGVNVGITGVSAYYIFNHGRFSYPAAFSQSTCQKISCGSWLAGAGYTHNTLDLDHDELEKALNSRMPKGQEVKLDSGMMFRDIKYNDFMLSGGYAYNWVFAKNWLLAVSAQLALAYKTSYGKVADEKHGFDFEKVNVDAIGRFGMVYNNTRWYAGWSAIVRTNNYHTSRFTAENVFGSFNAYIGYNFMLKKKYRKRKV</sequence>
<dbReference type="Pfam" id="PF14391">
    <property type="entry name" value="DUF4421"/>
    <property type="match status" value="1"/>
</dbReference>